<organism evidence="2 3">
    <name type="scientific">Gossypium arboreum</name>
    <name type="common">Tree cotton</name>
    <name type="synonym">Gossypium nanking</name>
    <dbReference type="NCBI Taxonomy" id="29729"/>
    <lineage>
        <taxon>Eukaryota</taxon>
        <taxon>Viridiplantae</taxon>
        <taxon>Streptophyta</taxon>
        <taxon>Embryophyta</taxon>
        <taxon>Tracheophyta</taxon>
        <taxon>Spermatophyta</taxon>
        <taxon>Magnoliopsida</taxon>
        <taxon>eudicotyledons</taxon>
        <taxon>Gunneridae</taxon>
        <taxon>Pentapetalae</taxon>
        <taxon>rosids</taxon>
        <taxon>malvids</taxon>
        <taxon>Malvales</taxon>
        <taxon>Malvaceae</taxon>
        <taxon>Malvoideae</taxon>
        <taxon>Gossypium</taxon>
    </lineage>
</organism>
<keyword evidence="3" id="KW-1185">Reference proteome</keyword>
<proteinExistence type="predicted"/>
<evidence type="ECO:0000259" key="1">
    <source>
        <dbReference type="PROSITE" id="PS51925"/>
    </source>
</evidence>
<dbReference type="InterPro" id="IPR019835">
    <property type="entry name" value="SWIB_domain"/>
</dbReference>
<dbReference type="Gene3D" id="1.10.245.10">
    <property type="entry name" value="SWIB/MDM2 domain"/>
    <property type="match status" value="1"/>
</dbReference>
<comment type="caution">
    <text evidence="2">The sequence shown here is derived from an EMBL/GenBank/DDBJ whole genome shotgun (WGS) entry which is preliminary data.</text>
</comment>
<dbReference type="SMART" id="SM00151">
    <property type="entry name" value="SWIB"/>
    <property type="match status" value="1"/>
</dbReference>
<dbReference type="EMBL" id="JARKNE010000004">
    <property type="protein sequence ID" value="KAK5835704.1"/>
    <property type="molecule type" value="Genomic_DNA"/>
</dbReference>
<dbReference type="InterPro" id="IPR003121">
    <property type="entry name" value="SWIB_MDM2_domain"/>
</dbReference>
<evidence type="ECO:0000313" key="3">
    <source>
        <dbReference type="Proteomes" id="UP001358586"/>
    </source>
</evidence>
<dbReference type="PROSITE" id="PS51925">
    <property type="entry name" value="SWIB_MDM2"/>
    <property type="match status" value="1"/>
</dbReference>
<dbReference type="Proteomes" id="UP001358586">
    <property type="component" value="Chromosome 4"/>
</dbReference>
<reference evidence="2 3" key="1">
    <citation type="submission" date="2023-03" db="EMBL/GenBank/DDBJ databases">
        <title>WGS of Gossypium arboreum.</title>
        <authorList>
            <person name="Yu D."/>
        </authorList>
    </citation>
    <scope>NUCLEOTIDE SEQUENCE [LARGE SCALE GENOMIC DNA]</scope>
    <source>
        <tissue evidence="2">Leaf</tissue>
    </source>
</reference>
<name>A0ABR0Q8Q9_GOSAR</name>
<gene>
    <name evidence="2" type="ORF">PVK06_011402</name>
</gene>
<accession>A0ABR0Q8Q9</accession>
<protein>
    <recommendedName>
        <fullName evidence="1">DM2 domain-containing protein</fullName>
    </recommendedName>
</protein>
<dbReference type="CDD" id="cd10568">
    <property type="entry name" value="SWIB_like"/>
    <property type="match status" value="1"/>
</dbReference>
<dbReference type="Pfam" id="PF02201">
    <property type="entry name" value="SWIB"/>
    <property type="match status" value="1"/>
</dbReference>
<feature type="domain" description="DM2" evidence="1">
    <location>
        <begin position="118"/>
        <end position="198"/>
    </location>
</feature>
<evidence type="ECO:0000313" key="2">
    <source>
        <dbReference type="EMBL" id="KAK5835704.1"/>
    </source>
</evidence>
<dbReference type="SUPFAM" id="SSF47592">
    <property type="entry name" value="SWIB/MDM2 domain"/>
    <property type="match status" value="1"/>
</dbReference>
<dbReference type="PANTHER" id="PTHR13844">
    <property type="entry name" value="SWI/SNF-RELATED MATRIX-ASSOCIATED ACTIN-DEPENDENT REGULATOR OF CHROMATIN SUBFAMILY D"/>
    <property type="match status" value="1"/>
</dbReference>
<sequence>MNLTLFWWLFDIFSVWKLCILTVGFQAQYQALAQVRVAHPQLQARLQAQGLSLNQALNSGIGSLGSSSLSMSTLAVQVRRGSFKTPVCPPDVPKPNTMPPLRTMEFTPLHIERSRSFVRNNDGKEWQPFFQNLPCIPNFWSSRNGTFAAIWHYVKARKLQNPNDPSFFNGDEQLQKVFGEKRLNFTVVSQNISQHLSPPQIHLNTKSIFPRIVLQELHAMMCFNQSPVEFVNALIEPQSMDLKLVAREASQSAEKLQIRILQPTMNFFPSLNGDEEARAVIVGSILENGLLKPSEEVIDATCYTGSDMENLVKDASMGLLGRDALRGQTIGFSVRIGMYEEWNNVEAYLSLERPIIGTR</sequence>
<dbReference type="InterPro" id="IPR036885">
    <property type="entry name" value="SWIB_MDM2_dom_sf"/>
</dbReference>